<reference evidence="2 3" key="1">
    <citation type="submission" date="2006-08" db="EMBL/GenBank/DDBJ databases">
        <title>Complete sequence of Shewanella frigidimarina NCIMB 400.</title>
        <authorList>
            <consortium name="US DOE Joint Genome Institute"/>
            <person name="Copeland A."/>
            <person name="Lucas S."/>
            <person name="Lapidus A."/>
            <person name="Barry K."/>
            <person name="Detter J.C."/>
            <person name="Glavina del Rio T."/>
            <person name="Hammon N."/>
            <person name="Israni S."/>
            <person name="Dalin E."/>
            <person name="Tice H."/>
            <person name="Pitluck S."/>
            <person name="Fredrickson J.K."/>
            <person name="Kolker E."/>
            <person name="McCuel L.A."/>
            <person name="DiChristina T."/>
            <person name="Nealson K.H."/>
            <person name="Newman D."/>
            <person name="Tiedje J.M."/>
            <person name="Zhou J."/>
            <person name="Romine M.F."/>
            <person name="Culley D.E."/>
            <person name="Serres M."/>
            <person name="Chertkov O."/>
            <person name="Brettin T."/>
            <person name="Bruce D."/>
            <person name="Han C."/>
            <person name="Tapia R."/>
            <person name="Gilna P."/>
            <person name="Schmutz J."/>
            <person name="Larimer F."/>
            <person name="Land M."/>
            <person name="Hauser L."/>
            <person name="Kyrpides N."/>
            <person name="Mikhailova N."/>
            <person name="Richardson P."/>
        </authorList>
    </citation>
    <scope>NUCLEOTIDE SEQUENCE [LARGE SCALE GENOMIC DNA]</scope>
    <source>
        <strain evidence="2 3">NCIMB 400</strain>
    </source>
</reference>
<keyword evidence="3" id="KW-1185">Reference proteome</keyword>
<evidence type="ECO:0000313" key="3">
    <source>
        <dbReference type="Proteomes" id="UP000000684"/>
    </source>
</evidence>
<dbReference type="HOGENOM" id="CLU_171676_0_0_6"/>
<sequence length="100" mass="11402">MMTRLTADEKIQPHWWLKTLASSILGLTLAYACVGIFAWYGYGGINAPVKVQFNMWMVSPIWLLVLAFSYLFKTGLHAIVYLTLANVVVCNVFFLLRWLA</sequence>
<keyword evidence="1" id="KW-0472">Membrane</keyword>
<evidence type="ECO:0000256" key="1">
    <source>
        <dbReference type="SAM" id="Phobius"/>
    </source>
</evidence>
<dbReference type="eggNOG" id="ENOG5032YDC">
    <property type="taxonomic scope" value="Bacteria"/>
</dbReference>
<dbReference type="EMBL" id="CP000447">
    <property type="protein sequence ID" value="ABI73059.1"/>
    <property type="molecule type" value="Genomic_DNA"/>
</dbReference>
<evidence type="ECO:0000313" key="2">
    <source>
        <dbReference type="EMBL" id="ABI73059.1"/>
    </source>
</evidence>
<dbReference type="KEGG" id="sfr:Sfri_3223"/>
<name>Q07Y55_SHEFN</name>
<proteinExistence type="predicted"/>
<feature type="transmembrane region" description="Helical" evidence="1">
    <location>
        <begin position="20"/>
        <end position="41"/>
    </location>
</feature>
<feature type="transmembrane region" description="Helical" evidence="1">
    <location>
        <begin position="53"/>
        <end position="72"/>
    </location>
</feature>
<dbReference type="STRING" id="318167.Sfri_3223"/>
<keyword evidence="1" id="KW-0812">Transmembrane</keyword>
<dbReference type="Proteomes" id="UP000000684">
    <property type="component" value="Chromosome"/>
</dbReference>
<gene>
    <name evidence="2" type="ordered locus">Sfri_3223</name>
</gene>
<feature type="transmembrane region" description="Helical" evidence="1">
    <location>
        <begin position="78"/>
        <end position="99"/>
    </location>
</feature>
<dbReference type="AlphaFoldDB" id="Q07Y55"/>
<dbReference type="PROSITE" id="PS51257">
    <property type="entry name" value="PROKAR_LIPOPROTEIN"/>
    <property type="match status" value="1"/>
</dbReference>
<accession>Q07Y55</accession>
<protein>
    <submittedName>
        <fullName evidence="2">Uncharacterized protein</fullName>
    </submittedName>
</protein>
<organism evidence="2 3">
    <name type="scientific">Shewanella frigidimarina (strain NCIMB 400)</name>
    <dbReference type="NCBI Taxonomy" id="318167"/>
    <lineage>
        <taxon>Bacteria</taxon>
        <taxon>Pseudomonadati</taxon>
        <taxon>Pseudomonadota</taxon>
        <taxon>Gammaproteobacteria</taxon>
        <taxon>Alteromonadales</taxon>
        <taxon>Shewanellaceae</taxon>
        <taxon>Shewanella</taxon>
    </lineage>
</organism>
<keyword evidence="1" id="KW-1133">Transmembrane helix</keyword>